<evidence type="ECO:0000313" key="3">
    <source>
        <dbReference type="EMBL" id="CAD9867404.1"/>
    </source>
</evidence>
<accession>A0A7S2V3L4</accession>
<evidence type="ECO:0008006" key="4">
    <source>
        <dbReference type="Google" id="ProtNLM"/>
    </source>
</evidence>
<dbReference type="EMBL" id="HBHR01016057">
    <property type="protein sequence ID" value="CAD9867404.1"/>
    <property type="molecule type" value="Transcribed_RNA"/>
</dbReference>
<keyword evidence="2" id="KW-0378">Hydrolase</keyword>
<organism evidence="3">
    <name type="scientific">Fibrocapsa japonica</name>
    <dbReference type="NCBI Taxonomy" id="94617"/>
    <lineage>
        <taxon>Eukaryota</taxon>
        <taxon>Sar</taxon>
        <taxon>Stramenopiles</taxon>
        <taxon>Ochrophyta</taxon>
        <taxon>Raphidophyceae</taxon>
        <taxon>Chattonellales</taxon>
        <taxon>Chattonellaceae</taxon>
        <taxon>Fibrocapsa</taxon>
    </lineage>
</organism>
<proteinExistence type="inferred from homology"/>
<dbReference type="PANTHER" id="PTHR11080:SF2">
    <property type="entry name" value="LD05707P"/>
    <property type="match status" value="1"/>
</dbReference>
<reference evidence="3" key="1">
    <citation type="submission" date="2021-01" db="EMBL/GenBank/DDBJ databases">
        <authorList>
            <person name="Corre E."/>
            <person name="Pelletier E."/>
            <person name="Niang G."/>
            <person name="Scheremetjew M."/>
            <person name="Finn R."/>
            <person name="Kale V."/>
            <person name="Holt S."/>
            <person name="Cochrane G."/>
            <person name="Meng A."/>
            <person name="Brown T."/>
            <person name="Cohen L."/>
        </authorList>
    </citation>
    <scope>NUCLEOTIDE SEQUENCE</scope>
    <source>
        <strain evidence="3">CCMP1661</strain>
    </source>
</reference>
<dbReference type="PANTHER" id="PTHR11080">
    <property type="entry name" value="PYRAZINAMIDASE/NICOTINAMIDASE"/>
    <property type="match status" value="1"/>
</dbReference>
<dbReference type="SUPFAM" id="SSF52499">
    <property type="entry name" value="Isochorismatase-like hydrolases"/>
    <property type="match status" value="1"/>
</dbReference>
<protein>
    <recommendedName>
        <fullName evidence="4">Isochorismatase-like domain-containing protein</fullName>
    </recommendedName>
</protein>
<dbReference type="GO" id="GO:0016787">
    <property type="term" value="F:hydrolase activity"/>
    <property type="evidence" value="ECO:0007669"/>
    <property type="project" value="UniProtKB-KW"/>
</dbReference>
<evidence type="ECO:0000256" key="1">
    <source>
        <dbReference type="ARBA" id="ARBA00006336"/>
    </source>
</evidence>
<dbReference type="AlphaFoldDB" id="A0A7S2V3L4"/>
<comment type="similarity">
    <text evidence="1">Belongs to the isochorismatase family.</text>
</comment>
<sequence>MDNIDDIYMTMDCHHRMHIAHKGFWRNGEKQMPGPFTAISHEDVKEKKWKPVQEQYQEHAEWYTSMLEKGGRFTLMVWPEHCLVGTTGNAIVQPINEAVQEWALKSKKTVTYIQKAQHCLTEMYSVFKAEVPLPNVPSTDLNESLLSDLCRSGRYAKVVVCGQASSHCVAFSCKDLVEHWPNYAGSRPLSDIILLEDGCSPVSGFEQAAQDFFQEMRLKGVTLAKCQDAKLKPSKQQSYGKK</sequence>
<name>A0A7S2V3L4_9STRA</name>
<dbReference type="InterPro" id="IPR052347">
    <property type="entry name" value="Isochorismatase_Nicotinamidase"/>
</dbReference>
<evidence type="ECO:0000256" key="2">
    <source>
        <dbReference type="ARBA" id="ARBA00022801"/>
    </source>
</evidence>
<gene>
    <name evidence="3" type="ORF">FJAP1339_LOCUS8037</name>
</gene>
<dbReference type="InterPro" id="IPR036380">
    <property type="entry name" value="Isochorismatase-like_sf"/>
</dbReference>
<dbReference type="Gene3D" id="3.40.50.850">
    <property type="entry name" value="Isochorismatase-like"/>
    <property type="match status" value="1"/>
</dbReference>